<evidence type="ECO:0000313" key="1">
    <source>
        <dbReference type="EMBL" id="KAH3881392.1"/>
    </source>
</evidence>
<reference evidence="1" key="2">
    <citation type="submission" date="2020-11" db="EMBL/GenBank/DDBJ databases">
        <authorList>
            <person name="McCartney M.A."/>
            <person name="Auch B."/>
            <person name="Kono T."/>
            <person name="Mallez S."/>
            <person name="Becker A."/>
            <person name="Gohl D.M."/>
            <person name="Silverstein K.A.T."/>
            <person name="Koren S."/>
            <person name="Bechman K.B."/>
            <person name="Herman A."/>
            <person name="Abrahante J.E."/>
            <person name="Garbe J."/>
        </authorList>
    </citation>
    <scope>NUCLEOTIDE SEQUENCE</scope>
    <source>
        <strain evidence="1">Duluth1</strain>
        <tissue evidence="1">Whole animal</tissue>
    </source>
</reference>
<protein>
    <submittedName>
        <fullName evidence="1">Uncharacterized protein</fullName>
    </submittedName>
</protein>
<sequence>MPTTVEKLLRQRLGLKNIIDRFVSKIEEASDEYDGIHVQALIEKLEVKLACLRAYNEKILSLTDADAAPEEMVEAE</sequence>
<evidence type="ECO:0000313" key="2">
    <source>
        <dbReference type="Proteomes" id="UP000828390"/>
    </source>
</evidence>
<reference evidence="1" key="1">
    <citation type="journal article" date="2019" name="bioRxiv">
        <title>The Genome of the Zebra Mussel, Dreissena polymorpha: A Resource for Invasive Species Research.</title>
        <authorList>
            <person name="McCartney M.A."/>
            <person name="Auch B."/>
            <person name="Kono T."/>
            <person name="Mallez S."/>
            <person name="Zhang Y."/>
            <person name="Obille A."/>
            <person name="Becker A."/>
            <person name="Abrahante J.E."/>
            <person name="Garbe J."/>
            <person name="Badalamenti J.P."/>
            <person name="Herman A."/>
            <person name="Mangelson H."/>
            <person name="Liachko I."/>
            <person name="Sullivan S."/>
            <person name="Sone E.D."/>
            <person name="Koren S."/>
            <person name="Silverstein K.A.T."/>
            <person name="Beckman K.B."/>
            <person name="Gohl D.M."/>
        </authorList>
    </citation>
    <scope>NUCLEOTIDE SEQUENCE</scope>
    <source>
        <strain evidence="1">Duluth1</strain>
        <tissue evidence="1">Whole animal</tissue>
    </source>
</reference>
<dbReference type="AlphaFoldDB" id="A0A9D4MPF1"/>
<name>A0A9D4MPF1_DREPO</name>
<organism evidence="1 2">
    <name type="scientific">Dreissena polymorpha</name>
    <name type="common">Zebra mussel</name>
    <name type="synonym">Mytilus polymorpha</name>
    <dbReference type="NCBI Taxonomy" id="45954"/>
    <lineage>
        <taxon>Eukaryota</taxon>
        <taxon>Metazoa</taxon>
        <taxon>Spiralia</taxon>
        <taxon>Lophotrochozoa</taxon>
        <taxon>Mollusca</taxon>
        <taxon>Bivalvia</taxon>
        <taxon>Autobranchia</taxon>
        <taxon>Heteroconchia</taxon>
        <taxon>Euheterodonta</taxon>
        <taxon>Imparidentia</taxon>
        <taxon>Neoheterodontei</taxon>
        <taxon>Myida</taxon>
        <taxon>Dreissenoidea</taxon>
        <taxon>Dreissenidae</taxon>
        <taxon>Dreissena</taxon>
    </lineage>
</organism>
<gene>
    <name evidence="1" type="ORF">DPMN_005318</name>
</gene>
<accession>A0A9D4MPF1</accession>
<comment type="caution">
    <text evidence="1">The sequence shown here is derived from an EMBL/GenBank/DDBJ whole genome shotgun (WGS) entry which is preliminary data.</text>
</comment>
<keyword evidence="2" id="KW-1185">Reference proteome</keyword>
<dbReference type="Proteomes" id="UP000828390">
    <property type="component" value="Unassembled WGS sequence"/>
</dbReference>
<dbReference type="EMBL" id="JAIWYP010000001">
    <property type="protein sequence ID" value="KAH3881392.1"/>
    <property type="molecule type" value="Genomic_DNA"/>
</dbReference>
<proteinExistence type="predicted"/>